<feature type="signal peptide" evidence="1">
    <location>
        <begin position="1"/>
        <end position="22"/>
    </location>
</feature>
<organism evidence="2 3">
    <name type="scientific">Belnapia rosea</name>
    <dbReference type="NCBI Taxonomy" id="938405"/>
    <lineage>
        <taxon>Bacteria</taxon>
        <taxon>Pseudomonadati</taxon>
        <taxon>Pseudomonadota</taxon>
        <taxon>Alphaproteobacteria</taxon>
        <taxon>Acetobacterales</taxon>
        <taxon>Roseomonadaceae</taxon>
        <taxon>Belnapia</taxon>
    </lineage>
</organism>
<dbReference type="STRING" id="938405.SAMN02927895_03638"/>
<dbReference type="GO" id="GO:0015689">
    <property type="term" value="P:molybdate ion transport"/>
    <property type="evidence" value="ECO:0007669"/>
    <property type="project" value="TreeGrafter"/>
</dbReference>
<dbReference type="SUPFAM" id="SSF53850">
    <property type="entry name" value="Periplasmic binding protein-like II"/>
    <property type="match status" value="1"/>
</dbReference>
<dbReference type="Proteomes" id="UP000198925">
    <property type="component" value="Unassembled WGS sequence"/>
</dbReference>
<dbReference type="RefSeq" id="WP_176849664.1">
    <property type="nucleotide sequence ID" value="NZ_FMZX01000012.1"/>
</dbReference>
<protein>
    <submittedName>
        <fullName evidence="2">ABC-type molybdate transport system, substrate-binding protein</fullName>
    </submittedName>
</protein>
<proteinExistence type="predicted"/>
<reference evidence="2 3" key="1">
    <citation type="submission" date="2016-10" db="EMBL/GenBank/DDBJ databases">
        <authorList>
            <person name="de Groot N.N."/>
        </authorList>
    </citation>
    <scope>NUCLEOTIDE SEQUENCE [LARGE SCALE GENOMIC DNA]</scope>
    <source>
        <strain evidence="2 3">CPCC 100156</strain>
    </source>
</reference>
<dbReference type="InterPro" id="IPR050682">
    <property type="entry name" value="ModA/WtpA"/>
</dbReference>
<accession>A0A1G6XJ22</accession>
<dbReference type="Gene3D" id="3.40.190.10">
    <property type="entry name" value="Periplasmic binding protein-like II"/>
    <property type="match status" value="2"/>
</dbReference>
<dbReference type="AlphaFoldDB" id="A0A1G6XJ22"/>
<sequence length="248" mass="26140">MQRILAAIIGICWLVAAVPANSAELQVLSAGAMEPGLEVAAQAFRRASGQAVVLRYATAPGLQRALAEGEPPHLLIGPHSLMEALAQAGRVTGRPTPLGRVGVGIAVRPGLSIQPVLDAEGLRALVTQAQSLVYNRASTGLYVDRLFSRLGLSMVVAPKARRYATGAEVMAHLLQGTGQEIGFGAITEIRMVRELRYLGPLPPELQSYTTYSGALTPDAPVTAEALLRWLTGPEARSAFDATGIESVQ</sequence>
<dbReference type="Pfam" id="PF13531">
    <property type="entry name" value="SBP_bac_11"/>
    <property type="match status" value="1"/>
</dbReference>
<keyword evidence="1" id="KW-0732">Signal</keyword>
<feature type="chain" id="PRO_5011432098" evidence="1">
    <location>
        <begin position="23"/>
        <end position="248"/>
    </location>
</feature>
<evidence type="ECO:0000313" key="3">
    <source>
        <dbReference type="Proteomes" id="UP000198925"/>
    </source>
</evidence>
<evidence type="ECO:0000313" key="2">
    <source>
        <dbReference type="EMBL" id="SDD78072.1"/>
    </source>
</evidence>
<dbReference type="PANTHER" id="PTHR30632:SF11">
    <property type="entry name" value="BLR4797 PROTEIN"/>
    <property type="match status" value="1"/>
</dbReference>
<gene>
    <name evidence="2" type="ORF">SAMN04487779_101278</name>
</gene>
<evidence type="ECO:0000256" key="1">
    <source>
        <dbReference type="SAM" id="SignalP"/>
    </source>
</evidence>
<keyword evidence="3" id="KW-1185">Reference proteome</keyword>
<name>A0A1G6XJ22_9PROT</name>
<dbReference type="PANTHER" id="PTHR30632">
    <property type="entry name" value="MOLYBDATE-BINDING PERIPLASMIC PROTEIN"/>
    <property type="match status" value="1"/>
</dbReference>
<dbReference type="GO" id="GO:0030973">
    <property type="term" value="F:molybdate ion binding"/>
    <property type="evidence" value="ECO:0007669"/>
    <property type="project" value="TreeGrafter"/>
</dbReference>
<dbReference type="EMBL" id="FMZX01000012">
    <property type="protein sequence ID" value="SDD78072.1"/>
    <property type="molecule type" value="Genomic_DNA"/>
</dbReference>